<feature type="compositionally biased region" description="Acidic residues" evidence="1">
    <location>
        <begin position="27"/>
        <end position="45"/>
    </location>
</feature>
<dbReference type="RefSeq" id="WP_013902098.1">
    <property type="nucleotide sequence ID" value="NC_015677.1"/>
</dbReference>
<dbReference type="PATRIC" id="fig|365046.3.peg.2831"/>
<dbReference type="AlphaFoldDB" id="F5Y527"/>
<feature type="compositionally biased region" description="Low complexity" evidence="1">
    <location>
        <begin position="9"/>
        <end position="24"/>
    </location>
</feature>
<evidence type="ECO:0000313" key="3">
    <source>
        <dbReference type="Proteomes" id="UP000008385"/>
    </source>
</evidence>
<reference evidence="2 3" key="2">
    <citation type="journal article" date="2011" name="PLoS ONE">
        <title>The Cyst-Dividing Bacterium Ramlibacter tataouinensis TTB310 Genome Reveals a Well-Stocked Toolbox for Adaptation to a Desert Environment.</title>
        <authorList>
            <person name="De Luca G."/>
            <person name="Barakat M."/>
            <person name="Ortet P."/>
            <person name="Fochesato S."/>
            <person name="Jourlin-Castelli C."/>
            <person name="Ansaldi M."/>
            <person name="Py B."/>
            <person name="Fichant G."/>
            <person name="Coutinho P.M."/>
            <person name="Voulhoux R."/>
            <person name="Bastien O."/>
            <person name="Marechal E."/>
            <person name="Henrissat B."/>
            <person name="Quentin Y."/>
            <person name="Noirot P."/>
            <person name="Filloux A."/>
            <person name="Mejean V."/>
            <person name="Dubow M.S."/>
            <person name="Barras F."/>
            <person name="Barbe V."/>
            <person name="Weissenbach J."/>
            <person name="Mihalcescu I."/>
            <person name="Vermeglio A."/>
            <person name="Achouak W."/>
            <person name="Heulin T."/>
        </authorList>
    </citation>
    <scope>NUCLEOTIDE SEQUENCE [LARGE SCALE GENOMIC DNA]</scope>
    <source>
        <strain evidence="3">ATCC BAA-407 / DSM 14655 / LMG 21543 / TTB310</strain>
    </source>
</reference>
<organism evidence="2 3">
    <name type="scientific">Ramlibacter tataouinensis (strain ATCC BAA-407 / DSM 14655 / LMG 21543 / TTB310)</name>
    <dbReference type="NCBI Taxonomy" id="365046"/>
    <lineage>
        <taxon>Bacteria</taxon>
        <taxon>Pseudomonadati</taxon>
        <taxon>Pseudomonadota</taxon>
        <taxon>Betaproteobacteria</taxon>
        <taxon>Burkholderiales</taxon>
        <taxon>Comamonadaceae</taxon>
        <taxon>Ramlibacter</taxon>
    </lineage>
</organism>
<protein>
    <submittedName>
        <fullName evidence="2">Uncharacterized protein</fullName>
    </submittedName>
</protein>
<feature type="region of interest" description="Disordered" evidence="1">
    <location>
        <begin position="1"/>
        <end position="59"/>
    </location>
</feature>
<dbReference type="KEGG" id="rta:Rta_27640"/>
<dbReference type="STRING" id="365046.Rta_27640"/>
<dbReference type="HOGENOM" id="CLU_1377172_0_0_4"/>
<sequence>MRLPDVPEVPESVEPAPMVELLPEPEVPLEEPMVPEEPVEPDAPDEPVVPEPDEPEAPMVEPDEPLVLGEALLDEPLVLGEALDEPVLPVEPLAPMVLLEPELPEPMVLPLELPLWADGVPVVPMGVPWLLCWPAAVPVPEAPVLLVLGGVPCAMAVPTMATAATPASRPFSWVDAVIRKTPSLAWMIGRQHRQLMQA</sequence>
<accession>F5Y527</accession>
<reference evidence="3" key="1">
    <citation type="submission" date="2006-01" db="EMBL/GenBank/DDBJ databases">
        <title>Genome of the cyst-dividing bacterium Ramlibacter tataouinensis.</title>
        <authorList>
            <person name="Barakat M."/>
            <person name="Ortet P."/>
            <person name="De Luca G."/>
            <person name="Jourlin-Castelli C."/>
            <person name="Ansaldi M."/>
            <person name="Py B."/>
            <person name="Fichant G."/>
            <person name="Coutinho P."/>
            <person name="Voulhoux R."/>
            <person name="Bastien O."/>
            <person name="Roy S."/>
            <person name="Marechal E."/>
            <person name="Henrissat B."/>
            <person name="Quentin Y."/>
            <person name="Noirot P."/>
            <person name="Filloux A."/>
            <person name="Mejean V."/>
            <person name="DuBow M."/>
            <person name="Barras F."/>
            <person name="Heulin T."/>
        </authorList>
    </citation>
    <scope>NUCLEOTIDE SEQUENCE [LARGE SCALE GENOMIC DNA]</scope>
    <source>
        <strain evidence="3">ATCC BAA-407 / DSM 14655 / LMG 21543 / TTB310</strain>
    </source>
</reference>
<evidence type="ECO:0000313" key="2">
    <source>
        <dbReference type="EMBL" id="AEG93867.1"/>
    </source>
</evidence>
<name>F5Y527_RAMTT</name>
<evidence type="ECO:0000256" key="1">
    <source>
        <dbReference type="SAM" id="MobiDB-lite"/>
    </source>
</evidence>
<proteinExistence type="predicted"/>
<gene>
    <name evidence="2" type="ordered locus">Rta_27640</name>
</gene>
<dbReference type="EMBL" id="CP000245">
    <property type="protein sequence ID" value="AEG93867.1"/>
    <property type="molecule type" value="Genomic_DNA"/>
</dbReference>
<keyword evidence="3" id="KW-1185">Reference proteome</keyword>
<dbReference type="Proteomes" id="UP000008385">
    <property type="component" value="Chromosome"/>
</dbReference>